<dbReference type="RefSeq" id="WP_126110769.1">
    <property type="nucleotide sequence ID" value="NZ_CP034465.1"/>
</dbReference>
<feature type="transmembrane region" description="Helical" evidence="5">
    <location>
        <begin position="108"/>
        <end position="126"/>
    </location>
</feature>
<organism evidence="7 8">
    <name type="scientific">Jeotgalibaca ciconiae</name>
    <dbReference type="NCBI Taxonomy" id="2496265"/>
    <lineage>
        <taxon>Bacteria</taxon>
        <taxon>Bacillati</taxon>
        <taxon>Bacillota</taxon>
        <taxon>Bacilli</taxon>
        <taxon>Lactobacillales</taxon>
        <taxon>Carnobacteriaceae</taxon>
        <taxon>Jeotgalibaca</taxon>
    </lineage>
</organism>
<proteinExistence type="predicted"/>
<dbReference type="Pfam" id="PF04932">
    <property type="entry name" value="Wzy_C"/>
    <property type="match status" value="1"/>
</dbReference>
<feature type="transmembrane region" description="Helical" evidence="5">
    <location>
        <begin position="352"/>
        <end position="369"/>
    </location>
</feature>
<feature type="domain" description="O-antigen ligase-related" evidence="6">
    <location>
        <begin position="206"/>
        <end position="360"/>
    </location>
</feature>
<dbReference type="GO" id="GO:0016020">
    <property type="term" value="C:membrane"/>
    <property type="evidence" value="ECO:0007669"/>
    <property type="project" value="UniProtKB-SubCell"/>
</dbReference>
<accession>A0A3S9HC30</accession>
<evidence type="ECO:0000313" key="8">
    <source>
        <dbReference type="Proteomes" id="UP000273326"/>
    </source>
</evidence>
<keyword evidence="3 5" id="KW-1133">Transmembrane helix</keyword>
<dbReference type="EMBL" id="CP034465">
    <property type="protein sequence ID" value="AZP04907.1"/>
    <property type="molecule type" value="Genomic_DNA"/>
</dbReference>
<gene>
    <name evidence="7" type="ORF">EJN90_09790</name>
</gene>
<evidence type="ECO:0000256" key="1">
    <source>
        <dbReference type="ARBA" id="ARBA00004141"/>
    </source>
</evidence>
<evidence type="ECO:0000256" key="3">
    <source>
        <dbReference type="ARBA" id="ARBA00022989"/>
    </source>
</evidence>
<dbReference type="Proteomes" id="UP000273326">
    <property type="component" value="Chromosome"/>
</dbReference>
<keyword evidence="2 5" id="KW-0812">Transmembrane</keyword>
<dbReference type="AlphaFoldDB" id="A0A3S9HC30"/>
<protein>
    <recommendedName>
        <fullName evidence="6">O-antigen ligase-related domain-containing protein</fullName>
    </recommendedName>
</protein>
<feature type="transmembrane region" description="Helical" evidence="5">
    <location>
        <begin position="180"/>
        <end position="197"/>
    </location>
</feature>
<sequence>MYLTTEYNTIEKSILKENTKENKSLSIFLIIFGFFLNQSSIIFGINISFSDILSILILLNIALTKKMIIPFQTLSFFIVLIMSTLTASVYIVPIIFNVRPTSMQILVNYLKLCVNFIYLLLGYLIAKSDRIRKVFSGLSIGALVVGVLALIFSVIRIPFINELFFFGGVRYRGLMNDPNYFAVLQILSLVYIISENITPRRKWFFSTLLIISILMSGSKTGLVTLVFIILMGYLKRSLRIKSNVKSILISFGFFIFITFIVFYYKSIMTYVLPKISDAIPIVKRLEPLFLDFETAIVDGGSGRNRAWGTALELIKKSPIFGVGIGTYLTITKEVYNYGSIAHNTYLQLGVEWGLPLTITLFSYIFMLLTKKQDRDIVYLKYMLIVILIGGVAVSFNNVRIFWLIIGCLIYYSKRHNEFEI</sequence>
<feature type="transmembrane region" description="Helical" evidence="5">
    <location>
        <begin position="203"/>
        <end position="234"/>
    </location>
</feature>
<dbReference type="KEGG" id="jeh:EJN90_09790"/>
<dbReference type="InterPro" id="IPR051533">
    <property type="entry name" value="WaaL-like"/>
</dbReference>
<dbReference type="OrthoDB" id="5143502at2"/>
<feature type="transmembrane region" description="Helical" evidence="5">
    <location>
        <begin position="246"/>
        <end position="264"/>
    </location>
</feature>
<feature type="transmembrane region" description="Helical" evidence="5">
    <location>
        <begin position="75"/>
        <end position="96"/>
    </location>
</feature>
<reference evidence="8" key="1">
    <citation type="submission" date="2018-12" db="EMBL/GenBank/DDBJ databases">
        <title>Complete genome sequencing of Jeotgalibaca sp. H21T32.</title>
        <authorList>
            <person name="Bae J.-W."/>
            <person name="Lee S.-Y."/>
        </authorList>
    </citation>
    <scope>NUCLEOTIDE SEQUENCE [LARGE SCALE GENOMIC DNA]</scope>
    <source>
        <strain evidence="8">H21T32</strain>
    </source>
</reference>
<evidence type="ECO:0000313" key="7">
    <source>
        <dbReference type="EMBL" id="AZP04907.1"/>
    </source>
</evidence>
<comment type="subcellular location">
    <subcellularLocation>
        <location evidence="1">Membrane</location>
        <topology evidence="1">Multi-pass membrane protein</topology>
    </subcellularLocation>
</comment>
<evidence type="ECO:0000259" key="6">
    <source>
        <dbReference type="Pfam" id="PF04932"/>
    </source>
</evidence>
<feature type="transmembrane region" description="Helical" evidence="5">
    <location>
        <begin position="52"/>
        <end position="69"/>
    </location>
</feature>
<evidence type="ECO:0000256" key="4">
    <source>
        <dbReference type="ARBA" id="ARBA00023136"/>
    </source>
</evidence>
<dbReference type="InterPro" id="IPR007016">
    <property type="entry name" value="O-antigen_ligase-rel_domated"/>
</dbReference>
<keyword evidence="4 5" id="KW-0472">Membrane</keyword>
<feature type="transmembrane region" description="Helical" evidence="5">
    <location>
        <begin position="381"/>
        <end position="411"/>
    </location>
</feature>
<dbReference type="PANTHER" id="PTHR37422:SF13">
    <property type="entry name" value="LIPOPOLYSACCHARIDE BIOSYNTHESIS PROTEIN PA4999-RELATED"/>
    <property type="match status" value="1"/>
</dbReference>
<feature type="transmembrane region" description="Helical" evidence="5">
    <location>
        <begin position="138"/>
        <end position="159"/>
    </location>
</feature>
<dbReference type="PANTHER" id="PTHR37422">
    <property type="entry name" value="TEICHURONIC ACID BIOSYNTHESIS PROTEIN TUAE"/>
    <property type="match status" value="1"/>
</dbReference>
<keyword evidence="8" id="KW-1185">Reference proteome</keyword>
<name>A0A3S9HC30_9LACT</name>
<evidence type="ECO:0000256" key="5">
    <source>
        <dbReference type="SAM" id="Phobius"/>
    </source>
</evidence>
<evidence type="ECO:0000256" key="2">
    <source>
        <dbReference type="ARBA" id="ARBA00022692"/>
    </source>
</evidence>